<dbReference type="SMART" id="SM00356">
    <property type="entry name" value="ZnF_C3H1"/>
    <property type="match status" value="2"/>
</dbReference>
<evidence type="ECO:0000256" key="8">
    <source>
        <dbReference type="ARBA" id="ARBA00073793"/>
    </source>
</evidence>
<dbReference type="AlphaFoldDB" id="A0A914H1U6"/>
<dbReference type="GO" id="GO:0005737">
    <property type="term" value="C:cytoplasm"/>
    <property type="evidence" value="ECO:0007669"/>
    <property type="project" value="TreeGrafter"/>
</dbReference>
<keyword evidence="3" id="KW-0677">Repeat</keyword>
<feature type="compositionally biased region" description="Low complexity" evidence="10">
    <location>
        <begin position="587"/>
        <end position="597"/>
    </location>
</feature>
<dbReference type="PROSITE" id="PS50103">
    <property type="entry name" value="ZF_C3H1"/>
    <property type="match status" value="2"/>
</dbReference>
<evidence type="ECO:0000313" key="13">
    <source>
        <dbReference type="WBParaSite" id="Gr19_v10_g12455.t1"/>
    </source>
</evidence>
<evidence type="ECO:0000256" key="9">
    <source>
        <dbReference type="PROSITE-ProRule" id="PRU00723"/>
    </source>
</evidence>
<dbReference type="WBParaSite" id="Gr19_v10_g12455.t1">
    <property type="protein sequence ID" value="Gr19_v10_g12455.t1"/>
    <property type="gene ID" value="Gr19_v10_g12455"/>
</dbReference>
<feature type="zinc finger region" description="C3H1-type" evidence="9">
    <location>
        <begin position="254"/>
        <end position="282"/>
    </location>
</feature>
<keyword evidence="4 9" id="KW-0863">Zinc-finger</keyword>
<dbReference type="Pfam" id="PF22628">
    <property type="entry name" value="zf-CCCH_10"/>
    <property type="match status" value="1"/>
</dbReference>
<evidence type="ECO:0000259" key="11">
    <source>
        <dbReference type="PROSITE" id="PS50103"/>
    </source>
</evidence>
<evidence type="ECO:0000256" key="2">
    <source>
        <dbReference type="ARBA" id="ARBA00022723"/>
    </source>
</evidence>
<evidence type="ECO:0000313" key="12">
    <source>
        <dbReference type="Proteomes" id="UP000887572"/>
    </source>
</evidence>
<accession>A0A914H1U6</accession>
<dbReference type="GO" id="GO:0003723">
    <property type="term" value="F:RNA binding"/>
    <property type="evidence" value="ECO:0007669"/>
    <property type="project" value="TreeGrafter"/>
</dbReference>
<keyword evidence="6" id="KW-0539">Nucleus</keyword>
<evidence type="ECO:0000256" key="5">
    <source>
        <dbReference type="ARBA" id="ARBA00022833"/>
    </source>
</evidence>
<evidence type="ECO:0000256" key="3">
    <source>
        <dbReference type="ARBA" id="ARBA00022737"/>
    </source>
</evidence>
<dbReference type="PANTHER" id="PTHR12675:SF12">
    <property type="entry name" value="PROTEIN MUSCLEBLIND"/>
    <property type="match status" value="1"/>
</dbReference>
<feature type="domain" description="C3H1-type" evidence="11">
    <location>
        <begin position="288"/>
        <end position="316"/>
    </location>
</feature>
<dbReference type="GO" id="GO:0008270">
    <property type="term" value="F:zinc ion binding"/>
    <property type="evidence" value="ECO:0007669"/>
    <property type="project" value="UniProtKB-KW"/>
</dbReference>
<evidence type="ECO:0000256" key="7">
    <source>
        <dbReference type="ARBA" id="ARBA00038226"/>
    </source>
</evidence>
<dbReference type="GO" id="GO:0043484">
    <property type="term" value="P:regulation of RNA splicing"/>
    <property type="evidence" value="ECO:0007669"/>
    <property type="project" value="TreeGrafter"/>
</dbReference>
<dbReference type="PANTHER" id="PTHR12675">
    <property type="entry name" value="MUSCLEBLIND-LIKE PROTEIN"/>
    <property type="match status" value="1"/>
</dbReference>
<dbReference type="InterPro" id="IPR000571">
    <property type="entry name" value="Znf_CCCH"/>
</dbReference>
<proteinExistence type="inferred from homology"/>
<name>A0A914H1U6_GLORO</name>
<feature type="domain" description="C3H1-type" evidence="11">
    <location>
        <begin position="254"/>
        <end position="282"/>
    </location>
</feature>
<feature type="region of interest" description="Disordered" evidence="10">
    <location>
        <begin position="538"/>
        <end position="598"/>
    </location>
</feature>
<dbReference type="Gene3D" id="3.30.1370.210">
    <property type="match status" value="1"/>
</dbReference>
<evidence type="ECO:0000256" key="6">
    <source>
        <dbReference type="ARBA" id="ARBA00023242"/>
    </source>
</evidence>
<dbReference type="InterPro" id="IPR054429">
    <property type="entry name" value="Znf-CCCH_Muscleblind-like"/>
</dbReference>
<keyword evidence="12" id="KW-1185">Reference proteome</keyword>
<evidence type="ECO:0000256" key="1">
    <source>
        <dbReference type="ARBA" id="ARBA00004123"/>
    </source>
</evidence>
<reference evidence="13" key="1">
    <citation type="submission" date="2022-11" db="UniProtKB">
        <authorList>
            <consortium name="WormBaseParasite"/>
        </authorList>
    </citation>
    <scope>IDENTIFICATION</scope>
</reference>
<protein>
    <recommendedName>
        <fullName evidence="8">Muscleblind-like protein</fullName>
    </recommendedName>
</protein>
<evidence type="ECO:0000256" key="10">
    <source>
        <dbReference type="SAM" id="MobiDB-lite"/>
    </source>
</evidence>
<dbReference type="FunFam" id="3.30.1370.210:FF:000005">
    <property type="entry name" value="Muscleblind, isoform M"/>
    <property type="match status" value="1"/>
</dbReference>
<keyword evidence="2 9" id="KW-0479">Metal-binding</keyword>
<comment type="subcellular location">
    <subcellularLocation>
        <location evidence="1">Nucleus</location>
    </subcellularLocation>
</comment>
<dbReference type="Proteomes" id="UP000887572">
    <property type="component" value="Unplaced"/>
</dbReference>
<organism evidence="12 13">
    <name type="scientific">Globodera rostochiensis</name>
    <name type="common">Golden nematode worm</name>
    <name type="synonym">Heterodera rostochiensis</name>
    <dbReference type="NCBI Taxonomy" id="31243"/>
    <lineage>
        <taxon>Eukaryota</taxon>
        <taxon>Metazoa</taxon>
        <taxon>Ecdysozoa</taxon>
        <taxon>Nematoda</taxon>
        <taxon>Chromadorea</taxon>
        <taxon>Rhabditida</taxon>
        <taxon>Tylenchina</taxon>
        <taxon>Tylenchomorpha</taxon>
        <taxon>Tylenchoidea</taxon>
        <taxon>Heteroderidae</taxon>
        <taxon>Heteroderinae</taxon>
        <taxon>Globodera</taxon>
    </lineage>
</organism>
<sequence length="705" mass="74069">MKGRVTARQQRKFLRIRALGLEWSRMNFIPFIYYYRHNFCCADRLPCEALTPPFCFCVRTQVKVRRFCFVAALPLSPPTKRSIRFQNCGLLLLLPSTRLCFSSSLNKRCSATIGRCCFSLPDGVAVPLPLCSSAVLFPIALPSFHLSLSCSTSAASELLELRLLLLPITKIGCSAAGPSAASSTGGTASAASVLPPTSAAAALTLVALNAGAAAAASTSSGCAIPTSLGGTAPLALQQQQQQLTQLLTGKDSRWLQLEVCREFQRGQCSRSEQDCKYAHPPPYVEVQNGRVTACYDSIKGRCSRENPKCKYLHPPQHLKDQLLATGKQNLVMKNLVVQQLSHQQQSAAPTMPTFAQLVQPGVAPLAALQSAATALPLPFFTTAATLPAGLFPAGTAAFLPQVEQHFGSIQTTSPPSASVSVPSAAATASAAAAVQQQQLAVAQQLALLQQQHHHQQTAPNAVAAALFGSGGGGSSTAAAAAALMFAQQQQQAAAVQAAQQNQQQQQQQQQQLLFYLALQQQQQHAVAAAMLAAQHQTATAQQQSSSPTSDGGGQKQEQHQMQQMVSSSGGGRKRNARTAGLEHKPQLQHQPQQQQLQDGTVDAAVLDPVQHQLQLQLAAAAANANGTAGFLSAVGKRPALDKSASVTASNGGFASVVSSSALASAGGMPFYAATPAQFNPYLVPAASFLPAGAVSFATQLPPRFG</sequence>
<feature type="zinc finger region" description="C3H1-type" evidence="9">
    <location>
        <begin position="288"/>
        <end position="316"/>
    </location>
</feature>
<dbReference type="GO" id="GO:0005654">
    <property type="term" value="C:nucleoplasm"/>
    <property type="evidence" value="ECO:0007669"/>
    <property type="project" value="TreeGrafter"/>
</dbReference>
<comment type="similarity">
    <text evidence="7">Belongs to the muscleblind family.</text>
</comment>
<evidence type="ECO:0000256" key="4">
    <source>
        <dbReference type="ARBA" id="ARBA00022771"/>
    </source>
</evidence>
<keyword evidence="5 9" id="KW-0862">Zinc</keyword>